<sequence length="618" mass="68407">MITLILDEPWEGQPSPLQLRFGDFDGEILRFDEAWQGQTSPLQLRFDGSDSGGGDGSNGEATPQILGINVGISWQVLQAITQQLALNEHATDIDNRLNLDSFGDHVDTKQQFGWHAETAVRSELSQGWYYKVTVLRRTAFRWALPEPHRINRMPWWHVEPAEHIRTSSKWINHKAQRIAPTQNFTLGEPAHQTKHVSWFGEAKRNAANVTWGPPQPRWVCTNRWFDLVPKGRIELRFDESYTEQQSPLQLRFDVVPQVCHWDAGGGYIPGNPSLPPIDFKVPIQPQIRRMYLMQPLLTCVRAADEQPIAISAVSINNSRSQFASSVSLTFCSKGDAIRAENNLLRIGINGYDFYAYAEQPSRSEAWNNNSYQSNGRGRTAELSTPWRRATSYSNSAARSIGGIASDLLQNTGWTVDVSAINDFTVPAGVCTISNTPIDALNEIASMIGCMLAADDETQVISILPRWPTVPWSMSSATPDAVISDSVILGHSVSTTVNPLCNACWLRGEQQGISAKVTRDGSAGDLPTDDISNALIVDIQAARLAGTAALADTGEKQQISLTLPIMADLPPFKKGQLVGITWRGEQYRALCDSVNITATMNNDGRLTVRQQITVIRSME</sequence>
<reference evidence="2" key="2">
    <citation type="submission" date="2023-07" db="EMBL/GenBank/DDBJ databases">
        <title>Shewanella mangrovi sp. nov., an acetaldehyde- degrading bacterium isolated from mangrove sediment.</title>
        <authorList>
            <person name="Liu Y."/>
        </authorList>
    </citation>
    <scope>NUCLEOTIDE SEQUENCE [LARGE SCALE GENOMIC DNA]</scope>
    <source>
        <strain evidence="2">C32</strain>
    </source>
</reference>
<reference evidence="1 2" key="1">
    <citation type="submission" date="2022-02" db="EMBL/GenBank/DDBJ databases">
        <authorList>
            <person name="Zhuang L."/>
        </authorList>
    </citation>
    <scope>NUCLEOTIDE SEQUENCE [LARGE SCALE GENOMIC DNA]</scope>
    <source>
        <strain evidence="1 2">C32</strain>
    </source>
</reference>
<protein>
    <submittedName>
        <fullName evidence="1">Uncharacterized protein</fullName>
    </submittedName>
</protein>
<accession>A0ABT2FQD8</accession>
<evidence type="ECO:0000313" key="1">
    <source>
        <dbReference type="EMBL" id="MCS4558554.1"/>
    </source>
</evidence>
<proteinExistence type="predicted"/>
<dbReference type="RefSeq" id="WP_238898371.1">
    <property type="nucleotide sequence ID" value="NZ_JAKOGG010000022.1"/>
</dbReference>
<comment type="caution">
    <text evidence="1">The sequence shown here is derived from an EMBL/GenBank/DDBJ whole genome shotgun (WGS) entry which is preliminary data.</text>
</comment>
<dbReference type="EMBL" id="JAKOGG010000022">
    <property type="protein sequence ID" value="MCS4558554.1"/>
    <property type="molecule type" value="Genomic_DNA"/>
</dbReference>
<organism evidence="1 2">
    <name type="scientific">Shewanella electrica</name>
    <dbReference type="NCBI Taxonomy" id="515560"/>
    <lineage>
        <taxon>Bacteria</taxon>
        <taxon>Pseudomonadati</taxon>
        <taxon>Pseudomonadota</taxon>
        <taxon>Gammaproteobacteria</taxon>
        <taxon>Alteromonadales</taxon>
        <taxon>Shewanellaceae</taxon>
        <taxon>Shewanella</taxon>
    </lineage>
</organism>
<evidence type="ECO:0000313" key="2">
    <source>
        <dbReference type="Proteomes" id="UP001201549"/>
    </source>
</evidence>
<gene>
    <name evidence="1" type="ORF">L9G74_19130</name>
</gene>
<dbReference type="Proteomes" id="UP001201549">
    <property type="component" value="Unassembled WGS sequence"/>
</dbReference>
<keyword evidence="2" id="KW-1185">Reference proteome</keyword>
<name>A0ABT2FQD8_9GAMM</name>